<evidence type="ECO:0000259" key="11">
    <source>
        <dbReference type="PROSITE" id="PS51195"/>
    </source>
</evidence>
<evidence type="ECO:0000256" key="6">
    <source>
        <dbReference type="ARBA" id="ARBA00022884"/>
    </source>
</evidence>
<evidence type="ECO:0000256" key="8">
    <source>
        <dbReference type="PROSITE-ProRule" id="PRU00552"/>
    </source>
</evidence>
<dbReference type="EMBL" id="JAIFTL010000001">
    <property type="protein sequence ID" value="KAG9327790.1"/>
    <property type="molecule type" value="Genomic_DNA"/>
</dbReference>
<accession>A0A9P8D3G9</accession>
<dbReference type="PROSITE" id="PS51194">
    <property type="entry name" value="HELICASE_CTER"/>
    <property type="match status" value="1"/>
</dbReference>
<dbReference type="FunFam" id="3.40.50.300:FF:000849">
    <property type="entry name" value="ATP-dependent RNA helicase DBP5"/>
    <property type="match status" value="1"/>
</dbReference>
<dbReference type="AlphaFoldDB" id="A0A9P8D3G9"/>
<evidence type="ECO:0000256" key="4">
    <source>
        <dbReference type="ARBA" id="ARBA00022806"/>
    </source>
</evidence>
<dbReference type="PROSITE" id="PS51192">
    <property type="entry name" value="HELICASE_ATP_BIND_1"/>
    <property type="match status" value="1"/>
</dbReference>
<dbReference type="Proteomes" id="UP000717515">
    <property type="component" value="Unassembled WGS sequence"/>
</dbReference>
<dbReference type="SMART" id="SM00490">
    <property type="entry name" value="HELICc"/>
    <property type="match status" value="1"/>
</dbReference>
<dbReference type="EC" id="3.6.4.13" evidence="1"/>
<dbReference type="GO" id="GO:0003724">
    <property type="term" value="F:RNA helicase activity"/>
    <property type="evidence" value="ECO:0007669"/>
    <property type="project" value="UniProtKB-EC"/>
</dbReference>
<keyword evidence="5" id="KW-0067">ATP-binding</keyword>
<dbReference type="GO" id="GO:0003723">
    <property type="term" value="F:RNA binding"/>
    <property type="evidence" value="ECO:0007669"/>
    <property type="project" value="UniProtKB-KW"/>
</dbReference>
<organism evidence="12 13">
    <name type="scientific">Mortierella alpina</name>
    <name type="common">Oleaginous fungus</name>
    <name type="synonym">Mortierella renispora</name>
    <dbReference type="NCBI Taxonomy" id="64518"/>
    <lineage>
        <taxon>Eukaryota</taxon>
        <taxon>Fungi</taxon>
        <taxon>Fungi incertae sedis</taxon>
        <taxon>Mucoromycota</taxon>
        <taxon>Mortierellomycotina</taxon>
        <taxon>Mortierellomycetes</taxon>
        <taxon>Mortierellales</taxon>
        <taxon>Mortierellaceae</taxon>
        <taxon>Mortierella</taxon>
    </lineage>
</organism>
<dbReference type="Pfam" id="PF00271">
    <property type="entry name" value="Helicase_C"/>
    <property type="match status" value="1"/>
</dbReference>
<evidence type="ECO:0000313" key="13">
    <source>
        <dbReference type="Proteomes" id="UP000717515"/>
    </source>
</evidence>
<evidence type="ECO:0000256" key="5">
    <source>
        <dbReference type="ARBA" id="ARBA00022840"/>
    </source>
</evidence>
<dbReference type="CDD" id="cd18787">
    <property type="entry name" value="SF2_C_DEAD"/>
    <property type="match status" value="1"/>
</dbReference>
<keyword evidence="4" id="KW-0347">Helicase</keyword>
<evidence type="ECO:0000313" key="12">
    <source>
        <dbReference type="EMBL" id="KAG9327790.1"/>
    </source>
</evidence>
<evidence type="ECO:0000256" key="7">
    <source>
        <dbReference type="ARBA" id="ARBA00047984"/>
    </source>
</evidence>
<reference evidence="12" key="1">
    <citation type="submission" date="2021-07" db="EMBL/GenBank/DDBJ databases">
        <title>Draft genome of Mortierella alpina, strain LL118, isolated from an aspen leaf litter sample.</title>
        <authorList>
            <person name="Yang S."/>
            <person name="Vinatzer B.A."/>
        </authorList>
    </citation>
    <scope>NUCLEOTIDE SEQUENCE</scope>
    <source>
        <strain evidence="12">LL118</strain>
    </source>
</reference>
<keyword evidence="2" id="KW-0547">Nucleotide-binding</keyword>
<dbReference type="InterPro" id="IPR014014">
    <property type="entry name" value="RNA_helicase_DEAD_Q_motif"/>
</dbReference>
<gene>
    <name evidence="12" type="ORF">KVV02_000236</name>
</gene>
<evidence type="ECO:0000256" key="3">
    <source>
        <dbReference type="ARBA" id="ARBA00022801"/>
    </source>
</evidence>
<dbReference type="PANTHER" id="PTHR47958">
    <property type="entry name" value="ATP-DEPENDENT RNA HELICASE DBP3"/>
    <property type="match status" value="1"/>
</dbReference>
<dbReference type="GO" id="GO:0016787">
    <property type="term" value="F:hydrolase activity"/>
    <property type="evidence" value="ECO:0007669"/>
    <property type="project" value="UniProtKB-KW"/>
</dbReference>
<keyword evidence="6" id="KW-0694">RNA-binding</keyword>
<dbReference type="GO" id="GO:0005524">
    <property type="term" value="F:ATP binding"/>
    <property type="evidence" value="ECO:0007669"/>
    <property type="project" value="UniProtKB-KW"/>
</dbReference>
<dbReference type="InterPro" id="IPR001650">
    <property type="entry name" value="Helicase_C-like"/>
</dbReference>
<dbReference type="PROSITE" id="PS51195">
    <property type="entry name" value="Q_MOTIF"/>
    <property type="match status" value="1"/>
</dbReference>
<dbReference type="Pfam" id="PF00270">
    <property type="entry name" value="DEAD"/>
    <property type="match status" value="1"/>
</dbReference>
<evidence type="ECO:0000256" key="1">
    <source>
        <dbReference type="ARBA" id="ARBA00012552"/>
    </source>
</evidence>
<feature type="short sequence motif" description="Q motif" evidence="8">
    <location>
        <begin position="41"/>
        <end position="69"/>
    </location>
</feature>
<dbReference type="InterPro" id="IPR011545">
    <property type="entry name" value="DEAD/DEAH_box_helicase_dom"/>
</dbReference>
<dbReference type="InterPro" id="IPR027417">
    <property type="entry name" value="P-loop_NTPase"/>
</dbReference>
<feature type="domain" description="Helicase ATP-binding" evidence="9">
    <location>
        <begin position="74"/>
        <end position="243"/>
    </location>
</feature>
<comment type="caution">
    <text evidence="12">The sequence shown here is derived from an EMBL/GenBank/DDBJ whole genome shotgun (WGS) entry which is preliminary data.</text>
</comment>
<name>A0A9P8D3G9_MORAP</name>
<dbReference type="SMART" id="SM00487">
    <property type="entry name" value="DEXDc"/>
    <property type="match status" value="1"/>
</dbReference>
<dbReference type="Gene3D" id="3.40.50.300">
    <property type="entry name" value="P-loop containing nucleotide triphosphate hydrolases"/>
    <property type="match status" value="2"/>
</dbReference>
<proteinExistence type="predicted"/>
<evidence type="ECO:0000256" key="2">
    <source>
        <dbReference type="ARBA" id="ARBA00022741"/>
    </source>
</evidence>
<evidence type="ECO:0000259" key="10">
    <source>
        <dbReference type="PROSITE" id="PS51194"/>
    </source>
</evidence>
<sequence length="463" mass="52645">MLSTGGADADTAGMSLSDLVDSIEEVEVQQTDPTSPIHSVKSFEDLNMDENLLKGIYNAKFAKPSKIQEHALPLLLRDPPEHLIAQAESGTGKTASFSLAVLTRLDRDDPTAQALILAPTRELAKQIVNVIKELAKFTTATITAIVRQEQGVTFPERVEGQIVVGTPGSVGDLIKRKKLKVSSIKTLVLDEADYMLDLQGLREQTLHIQRYLPRNIQLVLFSATWDYRVTQFTDQFVTGPSNHIRLPVDILTVKTIKQFYIDCEDEEDRFEMLVALYSIMTISQSIIFVERRDTADKIARKMRNRHHAVSYLHGLLNPNERDDIIADFRSMKSKVLITTNVLARGIDISTVNLVINYDLPRTRDPNDQTAQEGNRVWNVIPDPVTYLHRIGRTGRFGRRGVCVNFIHDRISFEDLREIENYFKCEIRRVPIASLCEYGTSLEEQKQARIDKMEQFFKQEMKNV</sequence>
<protein>
    <recommendedName>
        <fullName evidence="1">RNA helicase</fullName>
        <ecNumber evidence="1">3.6.4.13</ecNumber>
    </recommendedName>
</protein>
<keyword evidence="3" id="KW-0378">Hydrolase</keyword>
<evidence type="ECO:0000259" key="9">
    <source>
        <dbReference type="PROSITE" id="PS51192"/>
    </source>
</evidence>
<feature type="domain" description="Helicase C-terminal" evidence="10">
    <location>
        <begin position="255"/>
        <end position="437"/>
    </location>
</feature>
<dbReference type="InterPro" id="IPR014001">
    <property type="entry name" value="Helicase_ATP-bd"/>
</dbReference>
<dbReference type="SUPFAM" id="SSF52540">
    <property type="entry name" value="P-loop containing nucleoside triphosphate hydrolases"/>
    <property type="match status" value="1"/>
</dbReference>
<feature type="domain" description="DEAD-box RNA helicase Q" evidence="11">
    <location>
        <begin position="41"/>
        <end position="69"/>
    </location>
</feature>
<comment type="catalytic activity">
    <reaction evidence="7">
        <text>ATP + H2O = ADP + phosphate + H(+)</text>
        <dbReference type="Rhea" id="RHEA:13065"/>
        <dbReference type="ChEBI" id="CHEBI:15377"/>
        <dbReference type="ChEBI" id="CHEBI:15378"/>
        <dbReference type="ChEBI" id="CHEBI:30616"/>
        <dbReference type="ChEBI" id="CHEBI:43474"/>
        <dbReference type="ChEBI" id="CHEBI:456216"/>
        <dbReference type="EC" id="3.6.4.13"/>
    </reaction>
</comment>